<dbReference type="SUPFAM" id="SSF52540">
    <property type="entry name" value="P-loop containing nucleoside triphosphate hydrolases"/>
    <property type="match status" value="1"/>
</dbReference>
<reference evidence="2" key="1">
    <citation type="submission" date="2020-06" db="EMBL/GenBank/DDBJ databases">
        <authorList>
            <person name="Li T."/>
            <person name="Hu X."/>
            <person name="Zhang T."/>
            <person name="Song X."/>
            <person name="Zhang H."/>
            <person name="Dai N."/>
            <person name="Sheng W."/>
            <person name="Hou X."/>
            <person name="Wei L."/>
        </authorList>
    </citation>
    <scope>NUCLEOTIDE SEQUENCE</scope>
    <source>
        <strain evidence="2">KEN1</strain>
        <tissue evidence="2">Leaf</tissue>
    </source>
</reference>
<evidence type="ECO:0000313" key="2">
    <source>
        <dbReference type="EMBL" id="KAL0417066.1"/>
    </source>
</evidence>
<reference evidence="2" key="2">
    <citation type="journal article" date="2024" name="Plant">
        <title>Genomic evolution and insights into agronomic trait innovations of Sesamum species.</title>
        <authorList>
            <person name="Miao H."/>
            <person name="Wang L."/>
            <person name="Qu L."/>
            <person name="Liu H."/>
            <person name="Sun Y."/>
            <person name="Le M."/>
            <person name="Wang Q."/>
            <person name="Wei S."/>
            <person name="Zheng Y."/>
            <person name="Lin W."/>
            <person name="Duan Y."/>
            <person name="Cao H."/>
            <person name="Xiong S."/>
            <person name="Wang X."/>
            <person name="Wei L."/>
            <person name="Li C."/>
            <person name="Ma Q."/>
            <person name="Ju M."/>
            <person name="Zhao R."/>
            <person name="Li G."/>
            <person name="Mu C."/>
            <person name="Tian Q."/>
            <person name="Mei H."/>
            <person name="Zhang T."/>
            <person name="Gao T."/>
            <person name="Zhang H."/>
        </authorList>
    </citation>
    <scope>NUCLEOTIDE SEQUENCE</scope>
    <source>
        <strain evidence="2">KEN1</strain>
    </source>
</reference>
<name>A0AAW2UIT2_9LAMI</name>
<dbReference type="PANTHER" id="PTHR19338:SF60">
    <property type="entry name" value="NB-ARC DOMAIN-CONTAINING PROTEIN"/>
    <property type="match status" value="1"/>
</dbReference>
<sequence length="241" mass="27211">MAVAAYAALLSLSHVLENVQHPSRQHRLHLNTRQIQSLQEKVVFLQEFFELHSQRISQEMADLARQITVTADEAEDIIDFHVVYQLGEGSQDHESDCMTALSSFCQDIDKLIETIDFLRKGLMKIKEEWGDVAEHNRVVCLPSASSSTLPPSGGKMVGLEEHVVRVMDELTGHRSDLHILPIVGMGGIGKTTLARNVFDNPYIVHHFDKRVWLTISQEYSAEEILVRLFNDGKSQESSDFS</sequence>
<evidence type="ECO:0000259" key="1">
    <source>
        <dbReference type="Pfam" id="PF00931"/>
    </source>
</evidence>
<dbReference type="InterPro" id="IPR027417">
    <property type="entry name" value="P-loop_NTPase"/>
</dbReference>
<dbReference type="Gene3D" id="1.20.5.4130">
    <property type="match status" value="1"/>
</dbReference>
<accession>A0AAW2UIT2</accession>
<dbReference type="InterPro" id="IPR002182">
    <property type="entry name" value="NB-ARC"/>
</dbReference>
<dbReference type="GO" id="GO:0043531">
    <property type="term" value="F:ADP binding"/>
    <property type="evidence" value="ECO:0007669"/>
    <property type="project" value="InterPro"/>
</dbReference>
<comment type="caution">
    <text evidence="2">The sequence shown here is derived from an EMBL/GenBank/DDBJ whole genome shotgun (WGS) entry which is preliminary data.</text>
</comment>
<proteinExistence type="predicted"/>
<gene>
    <name evidence="2" type="ORF">Slati_3538500</name>
</gene>
<dbReference type="AlphaFoldDB" id="A0AAW2UIT2"/>
<dbReference type="Pfam" id="PF00931">
    <property type="entry name" value="NB-ARC"/>
    <property type="match status" value="1"/>
</dbReference>
<dbReference type="Gene3D" id="3.40.50.300">
    <property type="entry name" value="P-loop containing nucleotide triphosphate hydrolases"/>
    <property type="match status" value="1"/>
</dbReference>
<protein>
    <submittedName>
        <fullName evidence="2">Disease resistance protein</fullName>
    </submittedName>
</protein>
<dbReference type="PANTHER" id="PTHR19338">
    <property type="entry name" value="TRANSLOCASE OF INNER MITOCHONDRIAL MEMBRANE 13 HOMOLOG"/>
    <property type="match status" value="1"/>
</dbReference>
<dbReference type="EMBL" id="JACGWN010000012">
    <property type="protein sequence ID" value="KAL0417066.1"/>
    <property type="molecule type" value="Genomic_DNA"/>
</dbReference>
<organism evidence="2">
    <name type="scientific">Sesamum latifolium</name>
    <dbReference type="NCBI Taxonomy" id="2727402"/>
    <lineage>
        <taxon>Eukaryota</taxon>
        <taxon>Viridiplantae</taxon>
        <taxon>Streptophyta</taxon>
        <taxon>Embryophyta</taxon>
        <taxon>Tracheophyta</taxon>
        <taxon>Spermatophyta</taxon>
        <taxon>Magnoliopsida</taxon>
        <taxon>eudicotyledons</taxon>
        <taxon>Gunneridae</taxon>
        <taxon>Pentapetalae</taxon>
        <taxon>asterids</taxon>
        <taxon>lamiids</taxon>
        <taxon>Lamiales</taxon>
        <taxon>Pedaliaceae</taxon>
        <taxon>Sesamum</taxon>
    </lineage>
</organism>
<feature type="domain" description="NB-ARC" evidence="1">
    <location>
        <begin position="160"/>
        <end position="231"/>
    </location>
</feature>